<dbReference type="PANTHER" id="PTHR19265:SF0">
    <property type="entry name" value="MEIOSIS-SPECIFIC NUCLEAR STRUCTURAL PROTEIN 1"/>
    <property type="match status" value="1"/>
</dbReference>
<feature type="region of interest" description="Disordered" evidence="1">
    <location>
        <begin position="129"/>
        <end position="164"/>
    </location>
</feature>
<dbReference type="InterPro" id="IPR026504">
    <property type="entry name" value="MNS1"/>
</dbReference>
<sequence length="164" mass="19154">MAPKFSLARAQEQREMKRREEEYKINELNRYYSSMRAQEAGHKGMEKDELVRRRREHLEREREYRTLESMYKTQQESKISRQLAEDADRVAAAIEAKEKTEQRKAREVQQLVEGSEELRDLQMKIRTAQMNKELKDGPDEQGEDASAEGARPARGAGEAVQRAV</sequence>
<dbReference type="EMBL" id="GBEZ01007201">
    <property type="protein sequence ID" value="JAC78246.1"/>
    <property type="molecule type" value="Transcribed_RNA"/>
</dbReference>
<dbReference type="PANTHER" id="PTHR19265">
    <property type="entry name" value="MEIOSIS-SPECIFIC NUCLEAR STRUCTURAL PROTEIN 1"/>
    <property type="match status" value="1"/>
</dbReference>
<organism evidence="2">
    <name type="scientific">Tetraselmis sp. GSL018</name>
    <dbReference type="NCBI Taxonomy" id="582737"/>
    <lineage>
        <taxon>Eukaryota</taxon>
        <taxon>Viridiplantae</taxon>
        <taxon>Chlorophyta</taxon>
        <taxon>core chlorophytes</taxon>
        <taxon>Chlorodendrophyceae</taxon>
        <taxon>Chlorodendrales</taxon>
        <taxon>Chlorodendraceae</taxon>
        <taxon>Tetraselmis</taxon>
    </lineage>
</organism>
<protein>
    <recommendedName>
        <fullName evidence="3">Meiosis-specific nuclear structural protein 1</fullName>
    </recommendedName>
</protein>
<evidence type="ECO:0000256" key="1">
    <source>
        <dbReference type="SAM" id="MobiDB-lite"/>
    </source>
</evidence>
<name>A0A061S638_9CHLO</name>
<accession>A0A061S638</accession>
<gene>
    <name evidence="2" type="ORF">TSPGSL018_15646</name>
</gene>
<evidence type="ECO:0000313" key="2">
    <source>
        <dbReference type="EMBL" id="JAC78246.1"/>
    </source>
</evidence>
<dbReference type="AlphaFoldDB" id="A0A061S638"/>
<feature type="compositionally biased region" description="Low complexity" evidence="1">
    <location>
        <begin position="147"/>
        <end position="164"/>
    </location>
</feature>
<proteinExistence type="predicted"/>
<evidence type="ECO:0008006" key="3">
    <source>
        <dbReference type="Google" id="ProtNLM"/>
    </source>
</evidence>
<reference evidence="2" key="1">
    <citation type="submission" date="2014-05" db="EMBL/GenBank/DDBJ databases">
        <title>The transcriptome of the halophilic microalga Tetraselmis sp. GSL018 isolated from the Great Salt Lake, Utah.</title>
        <authorList>
            <person name="Jinkerson R.E."/>
            <person name="D'Adamo S."/>
            <person name="Posewitz M.C."/>
        </authorList>
    </citation>
    <scope>NUCLEOTIDE SEQUENCE</scope>
    <source>
        <strain evidence="2">GSL018</strain>
    </source>
</reference>